<dbReference type="AlphaFoldDB" id="A0A096BG95"/>
<keyword evidence="1" id="KW-0808">Transferase</keyword>
<accession>A0A096BG95</accession>
<dbReference type="Pfam" id="PF13581">
    <property type="entry name" value="HATPase_c_2"/>
    <property type="match status" value="1"/>
</dbReference>
<gene>
    <name evidence="3" type="ORF">Y919_07560</name>
</gene>
<organism evidence="3 4">
    <name type="scientific">Caloranaerobacter azorensis H53214</name>
    <dbReference type="NCBI Taxonomy" id="1156417"/>
    <lineage>
        <taxon>Bacteria</taxon>
        <taxon>Bacillati</taxon>
        <taxon>Bacillota</taxon>
        <taxon>Tissierellia</taxon>
        <taxon>Tissierellales</taxon>
        <taxon>Thermohalobacteraceae</taxon>
        <taxon>Caloranaerobacter</taxon>
    </lineage>
</organism>
<evidence type="ECO:0000313" key="4">
    <source>
        <dbReference type="Proteomes" id="UP000029622"/>
    </source>
</evidence>
<comment type="caution">
    <text evidence="3">The sequence shown here is derived from an EMBL/GenBank/DDBJ whole genome shotgun (WGS) entry which is preliminary data.</text>
</comment>
<dbReference type="CDD" id="cd16936">
    <property type="entry name" value="HATPase_RsbW-like"/>
    <property type="match status" value="1"/>
</dbReference>
<evidence type="ECO:0000259" key="2">
    <source>
        <dbReference type="Pfam" id="PF13581"/>
    </source>
</evidence>
<protein>
    <submittedName>
        <fullName evidence="3">Anti-sigma F factor</fullName>
    </submittedName>
</protein>
<name>A0A096BG95_9FIRM</name>
<reference evidence="3 4" key="1">
    <citation type="submission" date="2013-12" db="EMBL/GenBank/DDBJ databases">
        <title>Draft genome sequence of Caloranaerobacter sp. H53214.</title>
        <authorList>
            <person name="Jiang L.J."/>
            <person name="Shao Z.Z."/>
            <person name="Long M.N."/>
        </authorList>
    </citation>
    <scope>NUCLEOTIDE SEQUENCE [LARGE SCALE GENOMIC DNA]</scope>
    <source>
        <strain evidence="3 4">H53214</strain>
    </source>
</reference>
<dbReference type="PANTHER" id="PTHR35526">
    <property type="entry name" value="ANTI-SIGMA-F FACTOR RSBW-RELATED"/>
    <property type="match status" value="1"/>
</dbReference>
<dbReference type="PANTHER" id="PTHR35526:SF3">
    <property type="entry name" value="ANTI-SIGMA-F FACTOR RSBW"/>
    <property type="match status" value="1"/>
</dbReference>
<dbReference type="STRING" id="1156417.Y919_07560"/>
<feature type="domain" description="Histidine kinase/HSP90-like ATPase" evidence="2">
    <location>
        <begin position="20"/>
        <end position="124"/>
    </location>
</feature>
<dbReference type="SUPFAM" id="SSF55874">
    <property type="entry name" value="ATPase domain of HSP90 chaperone/DNA topoisomerase II/histidine kinase"/>
    <property type="match status" value="1"/>
</dbReference>
<dbReference type="Gene3D" id="3.30.565.10">
    <property type="entry name" value="Histidine kinase-like ATPase, C-terminal domain"/>
    <property type="match status" value="1"/>
</dbReference>
<dbReference type="InterPro" id="IPR003594">
    <property type="entry name" value="HATPase_dom"/>
</dbReference>
<sequence>MGVVILDLIINKTISSDLYRVKNILDEIINKVNMVIYDENIMFDVKLILNELVVNSIVHGNKQDKCKIVNVYIKIQDELIRIEVTDEGKGINYNIDEYDPMNLKINGRGLVIVNGLSDEFYIEKNKVISIKYI</sequence>
<dbReference type="GO" id="GO:0004674">
    <property type="term" value="F:protein serine/threonine kinase activity"/>
    <property type="evidence" value="ECO:0007669"/>
    <property type="project" value="UniProtKB-KW"/>
</dbReference>
<evidence type="ECO:0000313" key="3">
    <source>
        <dbReference type="EMBL" id="KGG80205.1"/>
    </source>
</evidence>
<keyword evidence="1" id="KW-0418">Kinase</keyword>
<keyword evidence="1" id="KW-0723">Serine/threonine-protein kinase</keyword>
<dbReference type="InterPro" id="IPR050267">
    <property type="entry name" value="Anti-sigma-factor_SerPK"/>
</dbReference>
<proteinExistence type="predicted"/>
<dbReference type="Proteomes" id="UP000029622">
    <property type="component" value="Unassembled WGS sequence"/>
</dbReference>
<dbReference type="EMBL" id="AZTB01000035">
    <property type="protein sequence ID" value="KGG80205.1"/>
    <property type="molecule type" value="Genomic_DNA"/>
</dbReference>
<dbReference type="InterPro" id="IPR036890">
    <property type="entry name" value="HATPase_C_sf"/>
</dbReference>
<evidence type="ECO:0000256" key="1">
    <source>
        <dbReference type="ARBA" id="ARBA00022527"/>
    </source>
</evidence>